<comment type="similarity">
    <text evidence="1 3">Belongs to the short-chain dehydrogenases/reductases (SDR) family.</text>
</comment>
<dbReference type="KEGG" id="rlc:K227x_09920"/>
<dbReference type="GO" id="GO:0016020">
    <property type="term" value="C:membrane"/>
    <property type="evidence" value="ECO:0007669"/>
    <property type="project" value="TreeGrafter"/>
</dbReference>
<dbReference type="GO" id="GO:0016491">
    <property type="term" value="F:oxidoreductase activity"/>
    <property type="evidence" value="ECO:0007669"/>
    <property type="project" value="UniProtKB-KW"/>
</dbReference>
<keyword evidence="6" id="KW-1185">Reference proteome</keyword>
<dbReference type="EC" id="1.-.-.-" evidence="5"/>
<keyword evidence="4" id="KW-1133">Transmembrane helix</keyword>
<dbReference type="Proteomes" id="UP000318538">
    <property type="component" value="Chromosome"/>
</dbReference>
<dbReference type="CDD" id="cd05233">
    <property type="entry name" value="SDR_c"/>
    <property type="match status" value="1"/>
</dbReference>
<dbReference type="InterPro" id="IPR002347">
    <property type="entry name" value="SDR_fam"/>
</dbReference>
<dbReference type="PANTHER" id="PTHR44196">
    <property type="entry name" value="DEHYDROGENASE/REDUCTASE SDR FAMILY MEMBER 7B"/>
    <property type="match status" value="1"/>
</dbReference>
<evidence type="ECO:0000256" key="1">
    <source>
        <dbReference type="ARBA" id="ARBA00006484"/>
    </source>
</evidence>
<evidence type="ECO:0000313" key="6">
    <source>
        <dbReference type="Proteomes" id="UP000318538"/>
    </source>
</evidence>
<protein>
    <submittedName>
        <fullName evidence="5">Putative oxidoreductase</fullName>
        <ecNumber evidence="5">1.-.-.-</ecNumber>
    </submittedName>
</protein>
<keyword evidence="4" id="KW-0472">Membrane</keyword>
<keyword evidence="2 5" id="KW-0560">Oxidoreductase</keyword>
<dbReference type="Gene3D" id="3.40.50.720">
    <property type="entry name" value="NAD(P)-binding Rossmann-like Domain"/>
    <property type="match status" value="1"/>
</dbReference>
<dbReference type="AlphaFoldDB" id="A0A517N652"/>
<feature type="transmembrane region" description="Helical" evidence="4">
    <location>
        <begin position="6"/>
        <end position="27"/>
    </location>
</feature>
<keyword evidence="4" id="KW-0812">Transmembrane</keyword>
<reference evidence="5 6" key="1">
    <citation type="submission" date="2019-02" db="EMBL/GenBank/DDBJ databases">
        <title>Deep-cultivation of Planctomycetes and their phenomic and genomic characterization uncovers novel biology.</title>
        <authorList>
            <person name="Wiegand S."/>
            <person name="Jogler M."/>
            <person name="Boedeker C."/>
            <person name="Pinto D."/>
            <person name="Vollmers J."/>
            <person name="Rivas-Marin E."/>
            <person name="Kohn T."/>
            <person name="Peeters S.H."/>
            <person name="Heuer A."/>
            <person name="Rast P."/>
            <person name="Oberbeckmann S."/>
            <person name="Bunk B."/>
            <person name="Jeske O."/>
            <person name="Meyerdierks A."/>
            <person name="Storesund J.E."/>
            <person name="Kallscheuer N."/>
            <person name="Luecker S."/>
            <person name="Lage O.M."/>
            <person name="Pohl T."/>
            <person name="Merkel B.J."/>
            <person name="Hornburger P."/>
            <person name="Mueller R.-W."/>
            <person name="Bruemmer F."/>
            <person name="Labrenz M."/>
            <person name="Spormann A.M."/>
            <person name="Op den Camp H."/>
            <person name="Overmann J."/>
            <person name="Amann R."/>
            <person name="Jetten M.S.M."/>
            <person name="Mascher T."/>
            <person name="Medema M.H."/>
            <person name="Devos D.P."/>
            <person name="Kaster A.-K."/>
            <person name="Ovreas L."/>
            <person name="Rohde M."/>
            <person name="Galperin M.Y."/>
            <person name="Jogler C."/>
        </authorList>
    </citation>
    <scope>NUCLEOTIDE SEQUENCE [LARGE SCALE GENOMIC DNA]</scope>
    <source>
        <strain evidence="5 6">K22_7</strain>
    </source>
</reference>
<accession>A0A517N652</accession>
<dbReference type="SUPFAM" id="SSF51735">
    <property type="entry name" value="NAD(P)-binding Rossmann-fold domains"/>
    <property type="match status" value="1"/>
</dbReference>
<dbReference type="OrthoDB" id="151996at2"/>
<evidence type="ECO:0000313" key="5">
    <source>
        <dbReference type="EMBL" id="QDT02614.1"/>
    </source>
</evidence>
<dbReference type="EMBL" id="CP036525">
    <property type="protein sequence ID" value="QDT02614.1"/>
    <property type="molecule type" value="Genomic_DNA"/>
</dbReference>
<evidence type="ECO:0000256" key="3">
    <source>
        <dbReference type="RuleBase" id="RU000363"/>
    </source>
</evidence>
<evidence type="ECO:0000256" key="4">
    <source>
        <dbReference type="SAM" id="Phobius"/>
    </source>
</evidence>
<proteinExistence type="inferred from homology"/>
<dbReference type="PRINTS" id="PR00081">
    <property type="entry name" value="GDHRDH"/>
</dbReference>
<dbReference type="InterPro" id="IPR036291">
    <property type="entry name" value="NAD(P)-bd_dom_sf"/>
</dbReference>
<dbReference type="PROSITE" id="PS00061">
    <property type="entry name" value="ADH_SHORT"/>
    <property type="match status" value="1"/>
</dbReference>
<dbReference type="Pfam" id="PF00106">
    <property type="entry name" value="adh_short"/>
    <property type="match status" value="2"/>
</dbReference>
<dbReference type="RefSeq" id="WP_145168342.1">
    <property type="nucleotide sequence ID" value="NZ_CP036525.1"/>
</dbReference>
<organism evidence="5 6">
    <name type="scientific">Rubripirellula lacrimiformis</name>
    <dbReference type="NCBI Taxonomy" id="1930273"/>
    <lineage>
        <taxon>Bacteria</taxon>
        <taxon>Pseudomonadati</taxon>
        <taxon>Planctomycetota</taxon>
        <taxon>Planctomycetia</taxon>
        <taxon>Pirellulales</taxon>
        <taxon>Pirellulaceae</taxon>
        <taxon>Rubripirellula</taxon>
    </lineage>
</organism>
<dbReference type="InterPro" id="IPR020904">
    <property type="entry name" value="Sc_DH/Rdtase_CS"/>
</dbReference>
<dbReference type="PRINTS" id="PR00080">
    <property type="entry name" value="SDRFAMILY"/>
</dbReference>
<dbReference type="PANTHER" id="PTHR44196:SF1">
    <property type="entry name" value="DEHYDROGENASE_REDUCTASE SDR FAMILY MEMBER 7B"/>
    <property type="match status" value="1"/>
</dbReference>
<evidence type="ECO:0000256" key="2">
    <source>
        <dbReference type="ARBA" id="ARBA00023002"/>
    </source>
</evidence>
<sequence>MKSESVPLAIVTGGSAGLGTYIAAALLRNRYRVVIVGRDADRLDQASRHLISLMGTVVGTGATPTDSGQPGLGQVSAESMLVAEIADVGDADQVAALFRRVQDRFGRLDALINTVGASDRGLIENLSTDRLQDLWRRNVVTALLCSQAAIPALESSGGVIVNIGSLASKVGARYIGGYAIAKHGLAGLTGQLRLELKSRGVHVALVSPGPIRRDDAGARYQQQLDDRLPSQAAQPGGGARLKGLPPEKVAQAVVRCIQNRKPDVVMPGYLRPLIAVGHAFPRLGDWLLLKFTSSKSER</sequence>
<gene>
    <name evidence="5" type="ORF">K227x_09920</name>
</gene>
<name>A0A517N652_9BACT</name>